<dbReference type="InterPro" id="IPR006674">
    <property type="entry name" value="HD_domain"/>
</dbReference>
<dbReference type="PROSITE" id="PS51831">
    <property type="entry name" value="HD"/>
    <property type="match status" value="1"/>
</dbReference>
<dbReference type="GO" id="GO:0008728">
    <property type="term" value="F:GTP diphosphokinase activity"/>
    <property type="evidence" value="ECO:0007669"/>
    <property type="project" value="TreeGrafter"/>
</dbReference>
<dbReference type="Proteomes" id="UP000002714">
    <property type="component" value="Chromosome"/>
</dbReference>
<evidence type="ECO:0000259" key="2">
    <source>
        <dbReference type="PROSITE" id="PS51671"/>
    </source>
</evidence>
<dbReference type="GO" id="GO:0005886">
    <property type="term" value="C:plasma membrane"/>
    <property type="evidence" value="ECO:0007669"/>
    <property type="project" value="TreeGrafter"/>
</dbReference>
<protein>
    <submittedName>
        <fullName evidence="4">Metal dependent phosphohydrolase</fullName>
    </submittedName>
</protein>
<comment type="function">
    <text evidence="1">In eubacteria ppGpp (guanosine 3'-diphosphate 5'-diphosphate) is a mediator of the stringent response that coordinates a variety of cellular activities in response to changes in nutritional abundance.</text>
</comment>
<dbReference type="FunFam" id="1.10.3210.10:FF:000001">
    <property type="entry name" value="GTP pyrophosphokinase RelA"/>
    <property type="match status" value="1"/>
</dbReference>
<dbReference type="InterPro" id="IPR043519">
    <property type="entry name" value="NT_sf"/>
</dbReference>
<dbReference type="InterPro" id="IPR002912">
    <property type="entry name" value="ACT_dom"/>
</dbReference>
<dbReference type="PANTHER" id="PTHR21262">
    <property type="entry name" value="GUANOSINE-3',5'-BIS DIPHOSPHATE 3'-PYROPHOSPHOHYDROLASE"/>
    <property type="match status" value="1"/>
</dbReference>
<dbReference type="eggNOG" id="COG0317">
    <property type="taxonomic scope" value="Bacteria"/>
</dbReference>
<feature type="domain" description="ACT" evidence="2">
    <location>
        <begin position="638"/>
        <end position="715"/>
    </location>
</feature>
<proteinExistence type="inferred from homology"/>
<dbReference type="PROSITE" id="PS51671">
    <property type="entry name" value="ACT"/>
    <property type="match status" value="1"/>
</dbReference>
<organism evidence="4 5">
    <name type="scientific">Sulfurimonas denitrificans (strain ATCC 33889 / DSM 1251)</name>
    <name type="common">Thiomicrospira denitrificans (strain ATCC 33889 / DSM 1251)</name>
    <dbReference type="NCBI Taxonomy" id="326298"/>
    <lineage>
        <taxon>Bacteria</taxon>
        <taxon>Pseudomonadati</taxon>
        <taxon>Campylobacterota</taxon>
        <taxon>Epsilonproteobacteria</taxon>
        <taxon>Campylobacterales</taxon>
        <taxon>Sulfurimonadaceae</taxon>
        <taxon>Sulfurimonas</taxon>
    </lineage>
</organism>
<dbReference type="FunFam" id="3.10.20.30:FF:000002">
    <property type="entry name" value="GTP pyrophosphokinase (RelA/SpoT)"/>
    <property type="match status" value="1"/>
</dbReference>
<dbReference type="SUPFAM" id="SSF81301">
    <property type="entry name" value="Nucleotidyltransferase"/>
    <property type="match status" value="1"/>
</dbReference>
<dbReference type="HOGENOM" id="CLU_012300_3_0_7"/>
<dbReference type="EMBL" id="CP000153">
    <property type="protein sequence ID" value="ABB43998.1"/>
    <property type="molecule type" value="Genomic_DNA"/>
</dbReference>
<dbReference type="Pfam" id="PF04607">
    <property type="entry name" value="RelA_SpoT"/>
    <property type="match status" value="1"/>
</dbReference>
<dbReference type="InterPro" id="IPR012675">
    <property type="entry name" value="Beta-grasp_dom_sf"/>
</dbReference>
<dbReference type="SUPFAM" id="SSF109604">
    <property type="entry name" value="HD-domain/PDEase-like"/>
    <property type="match status" value="1"/>
</dbReference>
<keyword evidence="4" id="KW-0378">Hydrolase</keyword>
<dbReference type="InterPro" id="IPR004095">
    <property type="entry name" value="TGS"/>
</dbReference>
<dbReference type="NCBIfam" id="TIGR00691">
    <property type="entry name" value="spoT_relA"/>
    <property type="match status" value="1"/>
</dbReference>
<dbReference type="Pfam" id="PF13328">
    <property type="entry name" value="HD_4"/>
    <property type="match status" value="1"/>
</dbReference>
<comment type="similarity">
    <text evidence="1">Belongs to the relA/spoT family.</text>
</comment>
<dbReference type="Gene3D" id="3.10.20.30">
    <property type="match status" value="1"/>
</dbReference>
<dbReference type="SMART" id="SM00471">
    <property type="entry name" value="HDc"/>
    <property type="match status" value="1"/>
</dbReference>
<dbReference type="InterPro" id="IPR003607">
    <property type="entry name" value="HD/PDEase_dom"/>
</dbReference>
<evidence type="ECO:0000259" key="3">
    <source>
        <dbReference type="PROSITE" id="PS51831"/>
    </source>
</evidence>
<dbReference type="Gene3D" id="1.10.3210.10">
    <property type="entry name" value="Hypothetical protein af1432"/>
    <property type="match status" value="1"/>
</dbReference>
<sequence length="715" mass="81675">MSQVDIGQIKKIDTVDLAIKYLFAQIPPSQALQKALDYSTLAHVNQFRKSGEPYIIHPILVASIVSSITNDESMAIAALLHDVVEDTEVDIEEIKDVFGADVAHLVEGLTKIDSIRDTELVSSNSNEKLVVSALSFRKMLLASIKDVRVLVVKLCDRLHNMLTLESLSAQKQQRIAEETLVVYAPIAHRLGISFLKNLLEDLSFSTLFKEEKEQIDSYLEVHYHAIEMKLIEFKEAIEKVLVQNGFCEDDFEILSRVKHKYSIYLKMQRKGVGIEEILDLLALRILTKDPVKCYSILGLIHLHFQPLSSRFKDYIAVPKDNGYRTIHTTVFYKTAIFEVQIRTYEMHETAELGVAAHWKYKSGGNDAIKLDWLHNLGYQNESIEEFYDLIKNDLYSEDISVFSPKGEVFTLPRGAVVLDFAYAIHTHVGNHAKSALVNKAKTSLINELHNGDIVKIDVDENIITRCSWLDAVKTSKAKTNMRYNCNARVRDVDSKSSINIVATAMNLNSSVIEAWFEKNSCDKRATIATDIEHLRDVVQRYIAEIEKNSRIKGFLSRRRFKLKPYSFRGLEIYSTSNINDVVFDYCCHPKNGDEIMAFLEKNKAHVHHKMCSSATKKLDEKEAMVFVRWEKLNIYNYNMIVSLHSGVGTLAEFLNFLAKLKIDINQIELGKNKSESTRYCEIGFESKEADINALRAKIEQKIKVIHFIRTDDAYR</sequence>
<dbReference type="SUPFAM" id="SSF81271">
    <property type="entry name" value="TGS-like"/>
    <property type="match status" value="1"/>
</dbReference>
<evidence type="ECO:0000313" key="4">
    <source>
        <dbReference type="EMBL" id="ABB43998.1"/>
    </source>
</evidence>
<dbReference type="STRING" id="326298.Suden_0719"/>
<evidence type="ECO:0000256" key="1">
    <source>
        <dbReference type="RuleBase" id="RU003847"/>
    </source>
</evidence>
<accession>Q30SN3</accession>
<dbReference type="Pfam" id="PF02824">
    <property type="entry name" value="TGS"/>
    <property type="match status" value="1"/>
</dbReference>
<gene>
    <name evidence="4" type="ordered locus">Suden_0719</name>
</gene>
<dbReference type="CDD" id="cd00077">
    <property type="entry name" value="HDc"/>
    <property type="match status" value="1"/>
</dbReference>
<dbReference type="GO" id="GO:0015969">
    <property type="term" value="P:guanosine tetraphosphate metabolic process"/>
    <property type="evidence" value="ECO:0007669"/>
    <property type="project" value="InterPro"/>
</dbReference>
<name>Q30SN3_SULDN</name>
<dbReference type="Gene3D" id="3.30.460.10">
    <property type="entry name" value="Beta Polymerase, domain 2"/>
    <property type="match status" value="1"/>
</dbReference>
<dbReference type="SMART" id="SM00954">
    <property type="entry name" value="RelA_SpoT"/>
    <property type="match status" value="1"/>
</dbReference>
<dbReference type="CDD" id="cd05399">
    <property type="entry name" value="NT_Rel-Spo_like"/>
    <property type="match status" value="1"/>
</dbReference>
<dbReference type="RefSeq" id="WP_011372352.1">
    <property type="nucleotide sequence ID" value="NC_007575.1"/>
</dbReference>
<dbReference type="PANTHER" id="PTHR21262:SF36">
    <property type="entry name" value="BIFUNCTIONAL (P)PPGPP SYNTHASE_HYDROLASE SPOT"/>
    <property type="match status" value="1"/>
</dbReference>
<dbReference type="InterPro" id="IPR007685">
    <property type="entry name" value="RelA_SpoT"/>
</dbReference>
<reference evidence="4 5" key="1">
    <citation type="journal article" date="2008" name="Appl. Environ. Microbiol.">
        <title>Genome of the epsilonproteobacterial chemolithoautotroph Sulfurimonas denitrificans.</title>
        <authorList>
            <person name="Sievert S.M."/>
            <person name="Scott K.M."/>
            <person name="Klotz M.G."/>
            <person name="Chain P.S.G."/>
            <person name="Hauser L.J."/>
            <person name="Hemp J."/>
            <person name="Huegler M."/>
            <person name="Land M."/>
            <person name="Lapidus A."/>
            <person name="Larimer F.W."/>
            <person name="Lucas S."/>
            <person name="Malfatti S.A."/>
            <person name="Meyer F."/>
            <person name="Paulsen I.T."/>
            <person name="Ren Q."/>
            <person name="Simon J."/>
            <person name="Bailey K."/>
            <person name="Diaz E."/>
            <person name="Fitzpatrick K.A."/>
            <person name="Glover B."/>
            <person name="Gwatney N."/>
            <person name="Korajkic A."/>
            <person name="Long A."/>
            <person name="Mobberley J.M."/>
            <person name="Pantry S.N."/>
            <person name="Pazder G."/>
            <person name="Peterson S."/>
            <person name="Quintanilla J.D."/>
            <person name="Sprinkle R."/>
            <person name="Stephens J."/>
            <person name="Thomas P."/>
            <person name="Vaughn R."/>
            <person name="Weber M.J."/>
            <person name="Wooten L.L."/>
        </authorList>
    </citation>
    <scope>NUCLEOTIDE SEQUENCE [LARGE SCALE GENOMIC DNA]</scope>
    <source>
        <strain evidence="5">ATCC 33889 / DSM 1251</strain>
    </source>
</reference>
<feature type="domain" description="HD" evidence="3">
    <location>
        <begin position="54"/>
        <end position="161"/>
    </location>
</feature>
<dbReference type="OrthoDB" id="9805041at2"/>
<evidence type="ECO:0000313" key="5">
    <source>
        <dbReference type="Proteomes" id="UP000002714"/>
    </source>
</evidence>
<keyword evidence="5" id="KW-1185">Reference proteome</keyword>
<dbReference type="InterPro" id="IPR012676">
    <property type="entry name" value="TGS-like"/>
</dbReference>
<dbReference type="KEGG" id="tdn:Suden_0719"/>
<dbReference type="GO" id="GO:0042594">
    <property type="term" value="P:response to starvation"/>
    <property type="evidence" value="ECO:0007669"/>
    <property type="project" value="TreeGrafter"/>
</dbReference>
<dbReference type="AlphaFoldDB" id="Q30SN3"/>
<dbReference type="GO" id="GO:0008893">
    <property type="term" value="F:guanosine-3',5'-bis(diphosphate) 3'-diphosphatase activity"/>
    <property type="evidence" value="ECO:0007669"/>
    <property type="project" value="TreeGrafter"/>
</dbReference>
<dbReference type="InterPro" id="IPR004811">
    <property type="entry name" value="RelA/Spo_fam"/>
</dbReference>